<dbReference type="Pfam" id="PF13505">
    <property type="entry name" value="OMP_b-brl"/>
    <property type="match status" value="1"/>
</dbReference>
<evidence type="ECO:0000313" key="14">
    <source>
        <dbReference type="Proteomes" id="UP001500604"/>
    </source>
</evidence>
<dbReference type="SUPFAM" id="SSF103088">
    <property type="entry name" value="OmpA-like"/>
    <property type="match status" value="1"/>
</dbReference>
<dbReference type="PANTHER" id="PTHR30329">
    <property type="entry name" value="STATOR ELEMENT OF FLAGELLAR MOTOR COMPLEX"/>
    <property type="match status" value="1"/>
</dbReference>
<dbReference type="Proteomes" id="UP001500604">
    <property type="component" value="Unassembled WGS sequence"/>
</dbReference>
<evidence type="ECO:0000256" key="1">
    <source>
        <dbReference type="ARBA" id="ARBA00004571"/>
    </source>
</evidence>
<organism evidence="13 14">
    <name type="scientific">Kistimonas scapharcae</name>
    <dbReference type="NCBI Taxonomy" id="1036133"/>
    <lineage>
        <taxon>Bacteria</taxon>
        <taxon>Pseudomonadati</taxon>
        <taxon>Pseudomonadota</taxon>
        <taxon>Gammaproteobacteria</taxon>
        <taxon>Oceanospirillales</taxon>
        <taxon>Endozoicomonadaceae</taxon>
        <taxon>Kistimonas</taxon>
    </lineage>
</organism>
<dbReference type="InterPro" id="IPR036737">
    <property type="entry name" value="OmpA-like_sf"/>
</dbReference>
<reference evidence="14" key="1">
    <citation type="journal article" date="2019" name="Int. J. Syst. Evol. Microbiol.">
        <title>The Global Catalogue of Microorganisms (GCM) 10K type strain sequencing project: providing services to taxonomists for standard genome sequencing and annotation.</title>
        <authorList>
            <consortium name="The Broad Institute Genomics Platform"/>
            <consortium name="The Broad Institute Genome Sequencing Center for Infectious Disease"/>
            <person name="Wu L."/>
            <person name="Ma J."/>
        </authorList>
    </citation>
    <scope>NUCLEOTIDE SEQUENCE [LARGE SCALE GENOMIC DNA]</scope>
    <source>
        <strain evidence="14">JCM 17805</strain>
    </source>
</reference>
<dbReference type="PROSITE" id="PS00018">
    <property type="entry name" value="EF_HAND_1"/>
    <property type="match status" value="1"/>
</dbReference>
<dbReference type="RefSeq" id="WP_345197681.1">
    <property type="nucleotide sequence ID" value="NZ_BAABFL010000448.1"/>
</dbReference>
<evidence type="ECO:0000256" key="4">
    <source>
        <dbReference type="ARBA" id="ARBA00022692"/>
    </source>
</evidence>
<feature type="chain" id="PRO_5045825449" evidence="11">
    <location>
        <begin position="26"/>
        <end position="343"/>
    </location>
</feature>
<feature type="signal peptide" evidence="11">
    <location>
        <begin position="1"/>
        <end position="25"/>
    </location>
</feature>
<proteinExistence type="predicted"/>
<dbReference type="InterPro" id="IPR018247">
    <property type="entry name" value="EF_Hand_1_Ca_BS"/>
</dbReference>
<dbReference type="PANTHER" id="PTHR30329:SF21">
    <property type="entry name" value="LIPOPROTEIN YIAD-RELATED"/>
    <property type="match status" value="1"/>
</dbReference>
<keyword evidence="9" id="KW-0998">Cell outer membrane</keyword>
<dbReference type="CDD" id="cd07185">
    <property type="entry name" value="OmpA_C-like"/>
    <property type="match status" value="1"/>
</dbReference>
<keyword evidence="4" id="KW-0812">Transmembrane</keyword>
<evidence type="ECO:0000256" key="2">
    <source>
        <dbReference type="ARBA" id="ARBA00022448"/>
    </source>
</evidence>
<dbReference type="Gene3D" id="2.40.160.20">
    <property type="match status" value="1"/>
</dbReference>
<evidence type="ECO:0000256" key="7">
    <source>
        <dbReference type="ARBA" id="ARBA00023114"/>
    </source>
</evidence>
<dbReference type="InterPro" id="IPR006665">
    <property type="entry name" value="OmpA-like"/>
</dbReference>
<keyword evidence="2" id="KW-0813">Transport</keyword>
<evidence type="ECO:0000256" key="8">
    <source>
        <dbReference type="ARBA" id="ARBA00023136"/>
    </source>
</evidence>
<comment type="subcellular location">
    <subcellularLocation>
        <location evidence="1">Cell outer membrane</location>
        <topology evidence="1">Multi-pass membrane protein</topology>
    </subcellularLocation>
</comment>
<keyword evidence="5 11" id="KW-0732">Signal</keyword>
<dbReference type="PROSITE" id="PS01068">
    <property type="entry name" value="OMPA_1"/>
    <property type="match status" value="1"/>
</dbReference>
<keyword evidence="8 10" id="KW-0472">Membrane</keyword>
<dbReference type="SUPFAM" id="SSF103647">
    <property type="entry name" value="TSP type-3 repeat"/>
    <property type="match status" value="1"/>
</dbReference>
<gene>
    <name evidence="13" type="primary">oprF</name>
    <name evidence="13" type="ORF">GCM10023116_36050</name>
</gene>
<dbReference type="InterPro" id="IPR027385">
    <property type="entry name" value="Beta-barrel_OMP"/>
</dbReference>
<dbReference type="EMBL" id="BAABFL010000448">
    <property type="protein sequence ID" value="GAA4651321.1"/>
    <property type="molecule type" value="Genomic_DNA"/>
</dbReference>
<evidence type="ECO:0000256" key="10">
    <source>
        <dbReference type="PROSITE-ProRule" id="PRU00473"/>
    </source>
</evidence>
<evidence type="ECO:0000313" key="13">
    <source>
        <dbReference type="EMBL" id="GAA4651321.1"/>
    </source>
</evidence>
<dbReference type="InterPro" id="IPR011250">
    <property type="entry name" value="OMP/PagP_B-barrel"/>
</dbReference>
<name>A0ABP8V7M6_9GAMM</name>
<sequence length="343" mass="37188">MTVRTFARSVIGLAVAAAISGTAVAEGVVDNGVTFTIGGAYTDFDSYRGLDNKWAPELGIGYRYNDRFSVEGIYSEFKTDQKGGNDARLRNYRLDAFYDLQPFSGGVTPYIVAGIGELHENLQHASDREDTRMNMGVGLRKALTPNLSVRGDLRAIRSLDYNQTEGMMNVALTWTFGEPAAQPVEAVVEETIVEETVIAPLDSDNDGVLDADDLCPGTPAGATVDATGCVPQEEIDLLVEFDFDSANITDGAMTRIAEMGEFLQRHPDISIRVEGHTDDSGPAAYNKSLSQRRADAVRTVLIEQYNIDGSRVEAVGVGEEDPIADNSTLPGRKQNRRVVAEVL</sequence>
<evidence type="ECO:0000256" key="5">
    <source>
        <dbReference type="ARBA" id="ARBA00022729"/>
    </source>
</evidence>
<dbReference type="SUPFAM" id="SSF56925">
    <property type="entry name" value="OMPA-like"/>
    <property type="match status" value="1"/>
</dbReference>
<dbReference type="InterPro" id="IPR050330">
    <property type="entry name" value="Bact_OuterMem_StrucFunc"/>
</dbReference>
<keyword evidence="7" id="KW-0626">Porin</keyword>
<dbReference type="InterPro" id="IPR028974">
    <property type="entry name" value="TSP_type-3_rpt"/>
</dbReference>
<evidence type="ECO:0000256" key="6">
    <source>
        <dbReference type="ARBA" id="ARBA00023065"/>
    </source>
</evidence>
<evidence type="ECO:0000256" key="11">
    <source>
        <dbReference type="SAM" id="SignalP"/>
    </source>
</evidence>
<dbReference type="Gene3D" id="3.30.1330.60">
    <property type="entry name" value="OmpA-like domain"/>
    <property type="match status" value="1"/>
</dbReference>
<protein>
    <submittedName>
        <fullName evidence="13">Outer membrane porin OprF</fullName>
    </submittedName>
</protein>
<dbReference type="Pfam" id="PF00691">
    <property type="entry name" value="OmpA"/>
    <property type="match status" value="1"/>
</dbReference>
<evidence type="ECO:0000256" key="9">
    <source>
        <dbReference type="ARBA" id="ARBA00023237"/>
    </source>
</evidence>
<feature type="domain" description="OmpA-like" evidence="12">
    <location>
        <begin position="228"/>
        <end position="343"/>
    </location>
</feature>
<dbReference type="PROSITE" id="PS51123">
    <property type="entry name" value="OMPA_2"/>
    <property type="match status" value="1"/>
</dbReference>
<dbReference type="InterPro" id="IPR006664">
    <property type="entry name" value="OMP_bac"/>
</dbReference>
<evidence type="ECO:0000259" key="12">
    <source>
        <dbReference type="PROSITE" id="PS51123"/>
    </source>
</evidence>
<accession>A0ABP8V7M6</accession>
<keyword evidence="14" id="KW-1185">Reference proteome</keyword>
<comment type="caution">
    <text evidence="13">The sequence shown here is derived from an EMBL/GenBank/DDBJ whole genome shotgun (WGS) entry which is preliminary data.</text>
</comment>
<keyword evidence="3" id="KW-1134">Transmembrane beta strand</keyword>
<keyword evidence="6" id="KW-0406">Ion transport</keyword>
<dbReference type="InterPro" id="IPR006690">
    <property type="entry name" value="OMPA-like_CS"/>
</dbReference>
<dbReference type="PRINTS" id="PR01021">
    <property type="entry name" value="OMPADOMAIN"/>
</dbReference>
<evidence type="ECO:0000256" key="3">
    <source>
        <dbReference type="ARBA" id="ARBA00022452"/>
    </source>
</evidence>